<evidence type="ECO:0000313" key="9">
    <source>
        <dbReference type="EMBL" id="PRY99185.1"/>
    </source>
</evidence>
<accession>A0A2T0XJT0</accession>
<keyword evidence="5 7" id="KW-0560">Oxidoreductase</keyword>
<dbReference type="GO" id="GO:0005886">
    <property type="term" value="C:plasma membrane"/>
    <property type="evidence" value="ECO:0007669"/>
    <property type="project" value="TreeGrafter"/>
</dbReference>
<sequence>MKVIVLGAGVVGTTTAYYLAKAGADVTVIDRQTGPAEETSFANAGQISPGYATPWAAPGIPLKAIKWMFQKHAPLAIRLDGSLWQLQWMLSMLQNCNSAHYETNKERMMRVAEYSRHCLQALRATTGIQYEQRTGGTLQVFRTDAQLEAVKLDMKVLSELGVPHELLTGQQLAQIEPGLAYAKVPLAGGLHLPHDETGDCHLFTTQLAEMARDLGVQFAFNQSIQSIQTAGTQITGVVVDGMVKTADQYVLAMGSYSRQALLPLGIKLPVYPVKGYSLTAPIMDESQAPQSTVLDETYKVAVTRFDQRVRVGGMAELGGFDLRLNLDRRETLEKVVNELFPGADSRHASFWTGLRPMTPDSTPVIGATRYNNLYLNTGHGTLGWTMACGSGKLIADLMTQQRPEISTDGLAIDRYTQQQRAISLKPQPVNA</sequence>
<reference evidence="9 10" key="1">
    <citation type="submission" date="2018-03" db="EMBL/GenBank/DDBJ databases">
        <title>Genomic Encyclopedia of Type Strains, Phase III (KMG-III): the genomes of soil and plant-associated and newly described type strains.</title>
        <authorList>
            <person name="Whitman W."/>
        </authorList>
    </citation>
    <scope>NUCLEOTIDE SEQUENCE [LARGE SCALE GENOMIC DNA]</scope>
    <source>
        <strain evidence="9 10">MWH-P2sevCIIIb</strain>
    </source>
</reference>
<dbReference type="EMBL" id="PVTV01000011">
    <property type="protein sequence ID" value="PRY99185.1"/>
    <property type="molecule type" value="Genomic_DNA"/>
</dbReference>
<protein>
    <recommendedName>
        <fullName evidence="7">D-amino acid dehydrogenase</fullName>
        <ecNumber evidence="7">1.4.99.-</ecNumber>
    </recommendedName>
</protein>
<evidence type="ECO:0000259" key="8">
    <source>
        <dbReference type="Pfam" id="PF01266"/>
    </source>
</evidence>
<dbReference type="GO" id="GO:0005737">
    <property type="term" value="C:cytoplasm"/>
    <property type="evidence" value="ECO:0007669"/>
    <property type="project" value="TreeGrafter"/>
</dbReference>
<dbReference type="Gene3D" id="3.30.9.10">
    <property type="entry name" value="D-Amino Acid Oxidase, subunit A, domain 2"/>
    <property type="match status" value="1"/>
</dbReference>
<dbReference type="PANTHER" id="PTHR13847:SF280">
    <property type="entry name" value="D-AMINO ACID DEHYDROGENASE"/>
    <property type="match status" value="1"/>
</dbReference>
<comment type="similarity">
    <text evidence="2 7">Belongs to the DadA oxidoreductase family.</text>
</comment>
<dbReference type="InterPro" id="IPR036188">
    <property type="entry name" value="FAD/NAD-bd_sf"/>
</dbReference>
<dbReference type="EC" id="1.4.99.-" evidence="7"/>
<evidence type="ECO:0000256" key="5">
    <source>
        <dbReference type="ARBA" id="ARBA00023002"/>
    </source>
</evidence>
<dbReference type="FunFam" id="3.50.50.60:FF:000020">
    <property type="entry name" value="D-amino acid dehydrogenase"/>
    <property type="match status" value="1"/>
</dbReference>
<gene>
    <name evidence="7" type="primary">dadA</name>
    <name evidence="9" type="ORF">BCM14_0627</name>
</gene>
<name>A0A2T0XJT0_9BURK</name>
<dbReference type="NCBIfam" id="NF001933">
    <property type="entry name" value="PRK00711.1"/>
    <property type="match status" value="1"/>
</dbReference>
<dbReference type="RefSeq" id="WP_106226515.1">
    <property type="nucleotide sequence ID" value="NZ_PVTV01000011.1"/>
</dbReference>
<dbReference type="Pfam" id="PF01266">
    <property type="entry name" value="DAO"/>
    <property type="match status" value="1"/>
</dbReference>
<dbReference type="GO" id="GO:0008718">
    <property type="term" value="F:D-amino-acid dehydrogenase activity"/>
    <property type="evidence" value="ECO:0007669"/>
    <property type="project" value="UniProtKB-UniRule"/>
</dbReference>
<dbReference type="Proteomes" id="UP000238308">
    <property type="component" value="Unassembled WGS sequence"/>
</dbReference>
<feature type="domain" description="FAD dependent oxidoreductase" evidence="8">
    <location>
        <begin position="2"/>
        <end position="397"/>
    </location>
</feature>
<keyword evidence="10" id="KW-1185">Reference proteome</keyword>
<evidence type="ECO:0000256" key="2">
    <source>
        <dbReference type="ARBA" id="ARBA00009410"/>
    </source>
</evidence>
<comment type="cofactor">
    <cofactor evidence="1 7">
        <name>FAD</name>
        <dbReference type="ChEBI" id="CHEBI:57692"/>
    </cofactor>
</comment>
<evidence type="ECO:0000256" key="4">
    <source>
        <dbReference type="ARBA" id="ARBA00022827"/>
    </source>
</evidence>
<dbReference type="PANTHER" id="PTHR13847">
    <property type="entry name" value="SARCOSINE DEHYDROGENASE-RELATED"/>
    <property type="match status" value="1"/>
</dbReference>
<dbReference type="InterPro" id="IPR006076">
    <property type="entry name" value="FAD-dep_OxRdtase"/>
</dbReference>
<feature type="binding site" evidence="7">
    <location>
        <begin position="3"/>
        <end position="17"/>
    </location>
    <ligand>
        <name>FAD</name>
        <dbReference type="ChEBI" id="CHEBI:57692"/>
    </ligand>
</feature>
<evidence type="ECO:0000256" key="6">
    <source>
        <dbReference type="ARBA" id="ARBA00047884"/>
    </source>
</evidence>
<comment type="function">
    <text evidence="7">Oxidative deamination of D-amino acids.</text>
</comment>
<keyword evidence="4 7" id="KW-0274">FAD</keyword>
<dbReference type="GO" id="GO:0055130">
    <property type="term" value="P:D-alanine catabolic process"/>
    <property type="evidence" value="ECO:0007669"/>
    <property type="project" value="TreeGrafter"/>
</dbReference>
<comment type="catalytic activity">
    <reaction evidence="6 7">
        <text>a D-alpha-amino acid + A + H2O = a 2-oxocarboxylate + AH2 + NH4(+)</text>
        <dbReference type="Rhea" id="RHEA:18125"/>
        <dbReference type="ChEBI" id="CHEBI:13193"/>
        <dbReference type="ChEBI" id="CHEBI:15377"/>
        <dbReference type="ChEBI" id="CHEBI:17499"/>
        <dbReference type="ChEBI" id="CHEBI:28938"/>
        <dbReference type="ChEBI" id="CHEBI:35179"/>
        <dbReference type="ChEBI" id="CHEBI:59871"/>
    </reaction>
</comment>
<dbReference type="HAMAP" id="MF_01202">
    <property type="entry name" value="DadA"/>
    <property type="match status" value="1"/>
</dbReference>
<keyword evidence="3 7" id="KW-0285">Flavoprotein</keyword>
<dbReference type="SUPFAM" id="SSF51905">
    <property type="entry name" value="FAD/NAD(P)-binding domain"/>
    <property type="match status" value="1"/>
</dbReference>
<dbReference type="SUPFAM" id="SSF54373">
    <property type="entry name" value="FAD-linked reductases, C-terminal domain"/>
    <property type="match status" value="1"/>
</dbReference>
<organism evidence="9 10">
    <name type="scientific">Jezberella montanilacus</name>
    <dbReference type="NCBI Taxonomy" id="323426"/>
    <lineage>
        <taxon>Bacteria</taxon>
        <taxon>Pseudomonadati</taxon>
        <taxon>Pseudomonadota</taxon>
        <taxon>Betaproteobacteria</taxon>
        <taxon>Burkholderiales</taxon>
        <taxon>Alcaligenaceae</taxon>
        <taxon>Jezberella</taxon>
    </lineage>
</organism>
<evidence type="ECO:0000256" key="7">
    <source>
        <dbReference type="HAMAP-Rule" id="MF_01202"/>
    </source>
</evidence>
<dbReference type="Gene3D" id="3.50.50.60">
    <property type="entry name" value="FAD/NAD(P)-binding domain"/>
    <property type="match status" value="2"/>
</dbReference>
<evidence type="ECO:0000256" key="3">
    <source>
        <dbReference type="ARBA" id="ARBA00022630"/>
    </source>
</evidence>
<comment type="caution">
    <text evidence="9">The sequence shown here is derived from an EMBL/GenBank/DDBJ whole genome shotgun (WGS) entry which is preliminary data.</text>
</comment>
<evidence type="ECO:0000256" key="1">
    <source>
        <dbReference type="ARBA" id="ARBA00001974"/>
    </source>
</evidence>
<dbReference type="InterPro" id="IPR023080">
    <property type="entry name" value="DadA"/>
</dbReference>
<evidence type="ECO:0000313" key="10">
    <source>
        <dbReference type="Proteomes" id="UP000238308"/>
    </source>
</evidence>
<dbReference type="OrthoDB" id="18526at2"/>
<dbReference type="AlphaFoldDB" id="A0A2T0XJT0"/>
<proteinExistence type="inferred from homology"/>